<dbReference type="CDD" id="cd06261">
    <property type="entry name" value="TM_PBP2"/>
    <property type="match status" value="1"/>
</dbReference>
<dbReference type="PANTHER" id="PTHR30193">
    <property type="entry name" value="ABC TRANSPORTER PERMEASE PROTEIN"/>
    <property type="match status" value="1"/>
</dbReference>
<keyword evidence="10" id="KW-1185">Reference proteome</keyword>
<dbReference type="GO" id="GO:0005886">
    <property type="term" value="C:plasma membrane"/>
    <property type="evidence" value="ECO:0007669"/>
    <property type="project" value="UniProtKB-SubCell"/>
</dbReference>
<accession>A0A5R9GIR7</accession>
<evidence type="ECO:0000256" key="1">
    <source>
        <dbReference type="ARBA" id="ARBA00004651"/>
    </source>
</evidence>
<keyword evidence="3" id="KW-1003">Cell membrane</keyword>
<comment type="caution">
    <text evidence="9">The sequence shown here is derived from an EMBL/GenBank/DDBJ whole genome shotgun (WGS) entry which is preliminary data.</text>
</comment>
<dbReference type="GO" id="GO:0055085">
    <property type="term" value="P:transmembrane transport"/>
    <property type="evidence" value="ECO:0007669"/>
    <property type="project" value="InterPro"/>
</dbReference>
<keyword evidence="4 7" id="KW-0812">Transmembrane</keyword>
<dbReference type="Proteomes" id="UP000309676">
    <property type="component" value="Unassembled WGS sequence"/>
</dbReference>
<dbReference type="SUPFAM" id="SSF161098">
    <property type="entry name" value="MetI-like"/>
    <property type="match status" value="1"/>
</dbReference>
<evidence type="ECO:0000256" key="4">
    <source>
        <dbReference type="ARBA" id="ARBA00022692"/>
    </source>
</evidence>
<evidence type="ECO:0000256" key="7">
    <source>
        <dbReference type="RuleBase" id="RU363032"/>
    </source>
</evidence>
<evidence type="ECO:0000256" key="3">
    <source>
        <dbReference type="ARBA" id="ARBA00022475"/>
    </source>
</evidence>
<dbReference type="AlphaFoldDB" id="A0A5R9GIR7"/>
<evidence type="ECO:0000313" key="9">
    <source>
        <dbReference type="EMBL" id="TLS54220.1"/>
    </source>
</evidence>
<keyword evidence="5 7" id="KW-1133">Transmembrane helix</keyword>
<keyword evidence="2 7" id="KW-0813">Transport</keyword>
<dbReference type="PANTHER" id="PTHR30193:SF37">
    <property type="entry name" value="INNER MEMBRANE ABC TRANSPORTER PERMEASE PROTEIN YCJO"/>
    <property type="match status" value="1"/>
</dbReference>
<feature type="transmembrane region" description="Helical" evidence="7">
    <location>
        <begin position="284"/>
        <end position="308"/>
    </location>
</feature>
<protein>
    <submittedName>
        <fullName evidence="9">Sugar ABC transporter permease</fullName>
    </submittedName>
</protein>
<evidence type="ECO:0000256" key="6">
    <source>
        <dbReference type="ARBA" id="ARBA00023136"/>
    </source>
</evidence>
<dbReference type="InterPro" id="IPR035906">
    <property type="entry name" value="MetI-like_sf"/>
</dbReference>
<name>A0A5R9GIR7_9BACL</name>
<evidence type="ECO:0000256" key="2">
    <source>
        <dbReference type="ARBA" id="ARBA00022448"/>
    </source>
</evidence>
<dbReference type="EMBL" id="VCIW01000001">
    <property type="protein sequence ID" value="TLS54220.1"/>
    <property type="molecule type" value="Genomic_DNA"/>
</dbReference>
<feature type="transmembrane region" description="Helical" evidence="7">
    <location>
        <begin position="172"/>
        <end position="189"/>
    </location>
</feature>
<organism evidence="9 10">
    <name type="scientific">Paenibacillus antri</name>
    <dbReference type="NCBI Taxonomy" id="2582848"/>
    <lineage>
        <taxon>Bacteria</taxon>
        <taxon>Bacillati</taxon>
        <taxon>Bacillota</taxon>
        <taxon>Bacilli</taxon>
        <taxon>Bacillales</taxon>
        <taxon>Paenibacillaceae</taxon>
        <taxon>Paenibacillus</taxon>
    </lineage>
</organism>
<feature type="transmembrane region" description="Helical" evidence="7">
    <location>
        <begin position="31"/>
        <end position="52"/>
    </location>
</feature>
<keyword evidence="6 7" id="KW-0472">Membrane</keyword>
<feature type="transmembrane region" description="Helical" evidence="7">
    <location>
        <begin position="93"/>
        <end position="115"/>
    </location>
</feature>
<evidence type="ECO:0000259" key="8">
    <source>
        <dbReference type="PROSITE" id="PS50928"/>
    </source>
</evidence>
<dbReference type="PROSITE" id="PS50928">
    <property type="entry name" value="ABC_TM1"/>
    <property type="match status" value="1"/>
</dbReference>
<feature type="domain" description="ABC transmembrane type-1" evidence="8">
    <location>
        <begin position="89"/>
        <end position="305"/>
    </location>
</feature>
<sequence length="316" mass="35861">MSLKTDATLASSTVERRKPWRTQSFKDHLSGYLYISPFFLIFGVFTVFPVLWSGYISFFSWNILGDKEFIGLQNYVWLITDDPRFWKSVGNTFSIWILSTVPQLFFALVIANILNSNVLKFKQFFRVGLFVPNVTSLVAVAIVFTSIFGYNYGLLNYALNSLFGLENTDWGASYYGAQLVLSIMVMWRWTGYNAIIYLAALQSIPGDLYEAATIDGASKTQQFFHITIPMIRPMILFTVVMSTIGGMQLFVEPLLYQGAQGGSQGQVLTMVLYLYDTAFTKNSFGYASAIAWLMFLIIIAFSFFNMYLTRKIQSAN</sequence>
<evidence type="ECO:0000313" key="10">
    <source>
        <dbReference type="Proteomes" id="UP000309676"/>
    </source>
</evidence>
<gene>
    <name evidence="9" type="ORF">FE782_02420</name>
</gene>
<dbReference type="RefSeq" id="WP_138192118.1">
    <property type="nucleotide sequence ID" value="NZ_VCIW01000001.1"/>
</dbReference>
<dbReference type="Gene3D" id="1.10.3720.10">
    <property type="entry name" value="MetI-like"/>
    <property type="match status" value="1"/>
</dbReference>
<evidence type="ECO:0000256" key="5">
    <source>
        <dbReference type="ARBA" id="ARBA00022989"/>
    </source>
</evidence>
<feature type="transmembrane region" description="Helical" evidence="7">
    <location>
        <begin position="234"/>
        <end position="251"/>
    </location>
</feature>
<reference evidence="9 10" key="1">
    <citation type="submission" date="2019-05" db="EMBL/GenBank/DDBJ databases">
        <authorList>
            <person name="Narsing Rao M.P."/>
            <person name="Li W.J."/>
        </authorList>
    </citation>
    <scope>NUCLEOTIDE SEQUENCE [LARGE SCALE GENOMIC DNA]</scope>
    <source>
        <strain evidence="9 10">SYSU_K30003</strain>
    </source>
</reference>
<dbReference type="InterPro" id="IPR051393">
    <property type="entry name" value="ABC_transporter_permease"/>
</dbReference>
<comment type="subcellular location">
    <subcellularLocation>
        <location evidence="1 7">Cell membrane</location>
        <topology evidence="1 7">Multi-pass membrane protein</topology>
    </subcellularLocation>
</comment>
<dbReference type="Pfam" id="PF00528">
    <property type="entry name" value="BPD_transp_1"/>
    <property type="match status" value="1"/>
</dbReference>
<dbReference type="OrthoDB" id="9785347at2"/>
<proteinExistence type="inferred from homology"/>
<feature type="transmembrane region" description="Helical" evidence="7">
    <location>
        <begin position="127"/>
        <end position="152"/>
    </location>
</feature>
<dbReference type="InterPro" id="IPR000515">
    <property type="entry name" value="MetI-like"/>
</dbReference>
<comment type="similarity">
    <text evidence="7">Belongs to the binding-protein-dependent transport system permease family.</text>
</comment>